<dbReference type="EMBL" id="JROU02000176">
    <property type="protein sequence ID" value="OEH80176.1"/>
    <property type="molecule type" value="Genomic_DNA"/>
</dbReference>
<dbReference type="AlphaFoldDB" id="A0A1D3D9P6"/>
<comment type="caution">
    <text evidence="2">The sequence shown here is derived from an EMBL/GenBank/DDBJ whole genome shotgun (WGS) entry which is preliminary data.</text>
</comment>
<keyword evidence="3" id="KW-1185">Reference proteome</keyword>
<feature type="region of interest" description="Disordered" evidence="1">
    <location>
        <begin position="1"/>
        <end position="22"/>
    </location>
</feature>
<accession>A0A1D3D9P6</accession>
<feature type="region of interest" description="Disordered" evidence="1">
    <location>
        <begin position="141"/>
        <end position="163"/>
    </location>
</feature>
<feature type="region of interest" description="Disordered" evidence="1">
    <location>
        <begin position="52"/>
        <end position="72"/>
    </location>
</feature>
<dbReference type="VEuPathDB" id="ToxoDB:LOC34623711"/>
<dbReference type="Proteomes" id="UP000095192">
    <property type="component" value="Unassembled WGS sequence"/>
</dbReference>
<sequence>MDALQAQAADHTPAADEETQQLPHLLHETPPSLLDWMLRGRRAAEAQVERLAGVGEDSRSSSGFASYKDKRDTAKRRKWRPLLRHALLHLRSKGRGVQAATEGAFENAGEHAEATACTSTAVQAETFTGVGDREIRILKASREGVRSNSSNSSGEGSTGDGPIVGGCLSYVQKDGDSTSSISVNTSSGGSVIRTACSKGEGSAAAFSRVLSNATDDEQLNLLVAAALLYSLCALYPAAGVVGKLSGGVGAAATLKGNLSSAEWTEAAALSGCKRLFQPYLWMLLQQKQQQRHTTARALGVYREALQILFVPLLRRLFANACALMRRQKTLPQLQRHPGEMLLRFMKG</sequence>
<protein>
    <submittedName>
        <fullName evidence="2">Uncharacterized protein</fullName>
    </submittedName>
</protein>
<evidence type="ECO:0000313" key="3">
    <source>
        <dbReference type="Proteomes" id="UP000095192"/>
    </source>
</evidence>
<name>A0A1D3D9P6_9EIME</name>
<dbReference type="InParanoid" id="A0A1D3D9P6"/>
<organism evidence="2 3">
    <name type="scientific">Cyclospora cayetanensis</name>
    <dbReference type="NCBI Taxonomy" id="88456"/>
    <lineage>
        <taxon>Eukaryota</taxon>
        <taxon>Sar</taxon>
        <taxon>Alveolata</taxon>
        <taxon>Apicomplexa</taxon>
        <taxon>Conoidasida</taxon>
        <taxon>Coccidia</taxon>
        <taxon>Eucoccidiorida</taxon>
        <taxon>Eimeriorina</taxon>
        <taxon>Eimeriidae</taxon>
        <taxon>Cyclospora</taxon>
    </lineage>
</organism>
<dbReference type="VEuPathDB" id="ToxoDB:cyc_09230"/>
<reference evidence="2 3" key="1">
    <citation type="journal article" date="2016" name="BMC Genomics">
        <title>Comparative genomics reveals Cyclospora cayetanensis possesses coccidia-like metabolism and invasion components but unique surface antigens.</title>
        <authorList>
            <person name="Liu S."/>
            <person name="Wang L."/>
            <person name="Zheng H."/>
            <person name="Xu Z."/>
            <person name="Roellig D.M."/>
            <person name="Li N."/>
            <person name="Frace M.A."/>
            <person name="Tang K."/>
            <person name="Arrowood M.J."/>
            <person name="Moss D.M."/>
            <person name="Zhang L."/>
            <person name="Feng Y."/>
            <person name="Xiao L."/>
        </authorList>
    </citation>
    <scope>NUCLEOTIDE SEQUENCE [LARGE SCALE GENOMIC DNA]</scope>
    <source>
        <strain evidence="2 3">CHN_HEN01</strain>
    </source>
</reference>
<evidence type="ECO:0000313" key="2">
    <source>
        <dbReference type="EMBL" id="OEH80176.1"/>
    </source>
</evidence>
<feature type="compositionally biased region" description="Low complexity" evidence="1">
    <location>
        <begin position="146"/>
        <end position="155"/>
    </location>
</feature>
<proteinExistence type="predicted"/>
<evidence type="ECO:0000256" key="1">
    <source>
        <dbReference type="SAM" id="MobiDB-lite"/>
    </source>
</evidence>
<gene>
    <name evidence="2" type="ORF">cyc_09230</name>
</gene>